<evidence type="ECO:0000313" key="1">
    <source>
        <dbReference type="EMBL" id="SAM01835.1"/>
    </source>
</evidence>
<dbReference type="AlphaFoldDB" id="A0A168P6E3"/>
<evidence type="ECO:0000313" key="2">
    <source>
        <dbReference type="Proteomes" id="UP000078561"/>
    </source>
</evidence>
<reference evidence="1" key="1">
    <citation type="submission" date="2016-04" db="EMBL/GenBank/DDBJ databases">
        <authorList>
            <person name="Evans L.H."/>
            <person name="Alamgir A."/>
            <person name="Owens N."/>
            <person name="Weber N.D."/>
            <person name="Virtaneva K."/>
            <person name="Barbian K."/>
            <person name="Babar A."/>
            <person name="Rosenke K."/>
        </authorList>
    </citation>
    <scope>NUCLEOTIDE SEQUENCE [LARGE SCALE GENOMIC DNA]</scope>
    <source>
        <strain evidence="1">CBS 101.48</strain>
    </source>
</reference>
<dbReference type="EMBL" id="LT553587">
    <property type="protein sequence ID" value="SAM01835.1"/>
    <property type="molecule type" value="Genomic_DNA"/>
</dbReference>
<keyword evidence="2" id="KW-1185">Reference proteome</keyword>
<protein>
    <submittedName>
        <fullName evidence="1">Uncharacterized protein</fullName>
    </submittedName>
</protein>
<dbReference type="Proteomes" id="UP000078561">
    <property type="component" value="Unassembled WGS sequence"/>
</dbReference>
<sequence>MQTGIDWFSFDCAPLTKRNHTGWEEESSVRTPYKHVGLVVINHGVCLDLDGKYQLLTSNVPIGEVRSPDDLTGHSKLPLLRVSDIASARTSPARPMKSWDTLCQGYASNDHMGVKKGVCLLCHQIGCQPSLVTLAGSDIFDAGSSDAGSVKAKSKTSGLTRRRNVSVIGYALWKRSNAKLVPTTLLTLKFVSISPSKKENRWREWERKQDTVVKPLQSTLETPSRFCTHTYPLNGFYGAEHKNLGSKMDDDKAANEQKVSSTALYWMMTKVKHI</sequence>
<dbReference type="InParanoid" id="A0A168P6E3"/>
<proteinExistence type="predicted"/>
<gene>
    <name evidence="1" type="primary">ABSGL_07584.1 scaffold 8890</name>
</gene>
<name>A0A168P6E3_ABSGL</name>
<accession>A0A168P6E3</accession>
<organism evidence="1">
    <name type="scientific">Absidia glauca</name>
    <name type="common">Pin mould</name>
    <dbReference type="NCBI Taxonomy" id="4829"/>
    <lineage>
        <taxon>Eukaryota</taxon>
        <taxon>Fungi</taxon>
        <taxon>Fungi incertae sedis</taxon>
        <taxon>Mucoromycota</taxon>
        <taxon>Mucoromycotina</taxon>
        <taxon>Mucoromycetes</taxon>
        <taxon>Mucorales</taxon>
        <taxon>Cunninghamellaceae</taxon>
        <taxon>Absidia</taxon>
    </lineage>
</organism>